<dbReference type="Proteomes" id="UP000004358">
    <property type="component" value="Unassembled WGS sequence"/>
</dbReference>
<accession>A3ZVI0</accession>
<protein>
    <submittedName>
        <fullName evidence="1">Uncharacterized protein</fullName>
    </submittedName>
</protein>
<reference evidence="1 2" key="1">
    <citation type="submission" date="2006-02" db="EMBL/GenBank/DDBJ databases">
        <authorList>
            <person name="Amann R."/>
            <person name="Ferriera S."/>
            <person name="Johnson J."/>
            <person name="Kravitz S."/>
            <person name="Halpern A."/>
            <person name="Remington K."/>
            <person name="Beeson K."/>
            <person name="Tran B."/>
            <person name="Rogers Y.-H."/>
            <person name="Friedman R."/>
            <person name="Venter J.C."/>
        </authorList>
    </citation>
    <scope>NUCLEOTIDE SEQUENCE [LARGE SCALE GENOMIC DNA]</scope>
    <source>
        <strain evidence="1 2">DSM 3645</strain>
    </source>
</reference>
<evidence type="ECO:0000313" key="1">
    <source>
        <dbReference type="EMBL" id="EAQ79326.1"/>
    </source>
</evidence>
<dbReference type="STRING" id="314230.DSM3645_02583"/>
<proteinExistence type="predicted"/>
<gene>
    <name evidence="1" type="ORF">DSM3645_02583</name>
</gene>
<name>A3ZVI0_9BACT</name>
<dbReference type="EMBL" id="AANZ01000014">
    <property type="protein sequence ID" value="EAQ79326.1"/>
    <property type="molecule type" value="Genomic_DNA"/>
</dbReference>
<dbReference type="HOGENOM" id="CLU_3266482_0_0_0"/>
<organism evidence="1 2">
    <name type="scientific">Blastopirellula marina DSM 3645</name>
    <dbReference type="NCBI Taxonomy" id="314230"/>
    <lineage>
        <taxon>Bacteria</taxon>
        <taxon>Pseudomonadati</taxon>
        <taxon>Planctomycetota</taxon>
        <taxon>Planctomycetia</taxon>
        <taxon>Pirellulales</taxon>
        <taxon>Pirellulaceae</taxon>
        <taxon>Blastopirellula</taxon>
    </lineage>
</organism>
<dbReference type="AlphaFoldDB" id="A3ZVI0"/>
<comment type="caution">
    <text evidence="1">The sequence shown here is derived from an EMBL/GenBank/DDBJ whole genome shotgun (WGS) entry which is preliminary data.</text>
</comment>
<sequence length="41" mass="4895">MAGSPRTPRASFSFRKTTACRRPRRSFFASGFRSRIWRWKS</sequence>
<evidence type="ECO:0000313" key="2">
    <source>
        <dbReference type="Proteomes" id="UP000004358"/>
    </source>
</evidence>